<keyword evidence="4" id="KW-1185">Reference proteome</keyword>
<sequence>MQTRPALPENGVGRECASGGGLRRGALRSVPAMTTPGPASLQSAESDLQIALSEADPHRQGEYARSAADTAAEVALDNAVSRADRERAVALTQEAMTLTARSLLRESRAILVEARNNTDPQRRRELARTAVSKARQATRHRDISDDERAAARQVIGYGRMLDRTVEASARRQHVEPERNEPGIAI</sequence>
<evidence type="ECO:0000313" key="2">
    <source>
        <dbReference type="EMBL" id="BBY96341.1"/>
    </source>
</evidence>
<dbReference type="Proteomes" id="UP000465785">
    <property type="component" value="Plasmid pJCM6399"/>
</dbReference>
<evidence type="ECO:0000256" key="1">
    <source>
        <dbReference type="SAM" id="MobiDB-lite"/>
    </source>
</evidence>
<dbReference type="EMBL" id="AP022602">
    <property type="protein sequence ID" value="BBY96515.1"/>
    <property type="molecule type" value="Genomic_DNA"/>
</dbReference>
<evidence type="ECO:0000313" key="4">
    <source>
        <dbReference type="Proteomes" id="UP000465785"/>
    </source>
</evidence>
<dbReference type="KEGG" id="mgau:MGALJ_61840"/>
<geneLocation type="plasmid" evidence="3 4">
    <name>pJCM6399</name>
</geneLocation>
<reference evidence="3 4" key="1">
    <citation type="journal article" date="2019" name="Emerg. Microbes Infect.">
        <title>Comprehensive subspecies identification of 175 nontuberculous mycobacteria species based on 7547 genomic profiles.</title>
        <authorList>
            <person name="Matsumoto Y."/>
            <person name="Kinjo T."/>
            <person name="Motooka D."/>
            <person name="Nabeya D."/>
            <person name="Jung N."/>
            <person name="Uechi K."/>
            <person name="Horii T."/>
            <person name="Iida T."/>
            <person name="Fujita J."/>
            <person name="Nakamura S."/>
        </authorList>
    </citation>
    <scope>NUCLEOTIDE SEQUENCE [LARGE SCALE GENOMIC DNA]</scope>
    <source>
        <strain evidence="3 4">JCM 6399</strain>
        <plasmid evidence="3">pJCM6399</plasmid>
    </source>
</reference>
<feature type="region of interest" description="Disordered" evidence="1">
    <location>
        <begin position="1"/>
        <end position="46"/>
    </location>
</feature>
<dbReference type="KEGG" id="mgau:MGALJ_60100"/>
<proteinExistence type="predicted"/>
<feature type="region of interest" description="Disordered" evidence="1">
    <location>
        <begin position="165"/>
        <end position="185"/>
    </location>
</feature>
<organism evidence="3 4">
    <name type="scientific">Mycobacterium gallinarum</name>
    <dbReference type="NCBI Taxonomy" id="39689"/>
    <lineage>
        <taxon>Bacteria</taxon>
        <taxon>Bacillati</taxon>
        <taxon>Actinomycetota</taxon>
        <taxon>Actinomycetes</taxon>
        <taxon>Mycobacteriales</taxon>
        <taxon>Mycobacteriaceae</taxon>
        <taxon>Mycobacterium</taxon>
    </lineage>
</organism>
<gene>
    <name evidence="2" type="ORF">MGALJ_60100</name>
    <name evidence="3" type="ORF">MGALJ_61840</name>
</gene>
<keyword evidence="3" id="KW-0614">Plasmid</keyword>
<dbReference type="AlphaFoldDB" id="A0A9W4BEP6"/>
<dbReference type="EMBL" id="AP022602">
    <property type="protein sequence ID" value="BBY96341.1"/>
    <property type="molecule type" value="Genomic_DNA"/>
</dbReference>
<name>A0A9W4BEP6_9MYCO</name>
<evidence type="ECO:0000313" key="3">
    <source>
        <dbReference type="EMBL" id="BBY96515.1"/>
    </source>
</evidence>
<reference evidence="3" key="2">
    <citation type="submission" date="2020-02" db="EMBL/GenBank/DDBJ databases">
        <authorList>
            <person name="Matsumoto Y."/>
            <person name="Motooka D."/>
            <person name="Nakamura S."/>
        </authorList>
    </citation>
    <scope>NUCLEOTIDE SEQUENCE</scope>
    <source>
        <strain evidence="3">JCM 6399</strain>
        <plasmid evidence="3">pJCM6399</plasmid>
    </source>
</reference>
<protein>
    <submittedName>
        <fullName evidence="3">Uncharacterized protein</fullName>
    </submittedName>
</protein>
<accession>A0A9W4BEP6</accession>